<proteinExistence type="predicted"/>
<sequence>MERGKTRTLRPVASDLPPLASSSLFVCLRWWWLWWDDHRPLRLNGYAGSLDSVILCLLVGGREGTITAHVLQCYLVQRPFLLPPSFDHPTHSQLPCTRQFSHGIWRRSPFTMIGMVVQQGRGGLLGRGLGDARATAAEEGGKNWNKSG</sequence>
<dbReference type="Proteomes" id="UP000249829">
    <property type="component" value="Unassembled WGS sequence"/>
</dbReference>
<accession>A0A2V5IS64</accession>
<name>A0A2V5IS64_ASPV1</name>
<gene>
    <name evidence="1" type="ORF">BO99DRAFT_258816</name>
</gene>
<organism evidence="1 2">
    <name type="scientific">Aspergillus violaceofuscus (strain CBS 115571)</name>
    <dbReference type="NCBI Taxonomy" id="1450538"/>
    <lineage>
        <taxon>Eukaryota</taxon>
        <taxon>Fungi</taxon>
        <taxon>Dikarya</taxon>
        <taxon>Ascomycota</taxon>
        <taxon>Pezizomycotina</taxon>
        <taxon>Eurotiomycetes</taxon>
        <taxon>Eurotiomycetidae</taxon>
        <taxon>Eurotiales</taxon>
        <taxon>Aspergillaceae</taxon>
        <taxon>Aspergillus</taxon>
    </lineage>
</organism>
<dbReference type="EMBL" id="KZ825109">
    <property type="protein sequence ID" value="PYI22736.1"/>
    <property type="molecule type" value="Genomic_DNA"/>
</dbReference>
<evidence type="ECO:0000313" key="1">
    <source>
        <dbReference type="EMBL" id="PYI22736.1"/>
    </source>
</evidence>
<evidence type="ECO:0000313" key="2">
    <source>
        <dbReference type="Proteomes" id="UP000249829"/>
    </source>
</evidence>
<dbReference type="AlphaFoldDB" id="A0A2V5IS64"/>
<protein>
    <submittedName>
        <fullName evidence="1">Uncharacterized protein</fullName>
    </submittedName>
</protein>
<keyword evidence="2" id="KW-1185">Reference proteome</keyword>
<reference evidence="1 2" key="1">
    <citation type="submission" date="2018-02" db="EMBL/GenBank/DDBJ databases">
        <title>The genomes of Aspergillus section Nigri reveals drivers in fungal speciation.</title>
        <authorList>
            <consortium name="DOE Joint Genome Institute"/>
            <person name="Vesth T.C."/>
            <person name="Nybo J."/>
            <person name="Theobald S."/>
            <person name="Brandl J."/>
            <person name="Frisvad J.C."/>
            <person name="Nielsen K.F."/>
            <person name="Lyhne E.K."/>
            <person name="Kogle M.E."/>
            <person name="Kuo A."/>
            <person name="Riley R."/>
            <person name="Clum A."/>
            <person name="Nolan M."/>
            <person name="Lipzen A."/>
            <person name="Salamov A."/>
            <person name="Henrissat B."/>
            <person name="Wiebenga A."/>
            <person name="De vries R.P."/>
            <person name="Grigoriev I.V."/>
            <person name="Mortensen U.H."/>
            <person name="Andersen M.R."/>
            <person name="Baker S.E."/>
        </authorList>
    </citation>
    <scope>NUCLEOTIDE SEQUENCE [LARGE SCALE GENOMIC DNA]</scope>
    <source>
        <strain evidence="1 2">CBS 115571</strain>
    </source>
</reference>